<accession>A0ABV9Q8W9</accession>
<dbReference type="InterPro" id="IPR004358">
    <property type="entry name" value="Sig_transdc_His_kin-like_C"/>
</dbReference>
<protein>
    <recommendedName>
        <fullName evidence="2">histidine kinase</fullName>
        <ecNumber evidence="2">2.7.13.3</ecNumber>
    </recommendedName>
</protein>
<gene>
    <name evidence="12" type="ORF">ACFO8Q_17160</name>
</gene>
<evidence type="ECO:0000256" key="8">
    <source>
        <dbReference type="ARBA" id="ARBA00023012"/>
    </source>
</evidence>
<keyword evidence="7 12" id="KW-0067">ATP-binding</keyword>
<dbReference type="InterPro" id="IPR043128">
    <property type="entry name" value="Rev_trsase/Diguanyl_cyclase"/>
</dbReference>
<evidence type="ECO:0000256" key="9">
    <source>
        <dbReference type="SAM" id="Phobius"/>
    </source>
</evidence>
<dbReference type="SUPFAM" id="SSF47384">
    <property type="entry name" value="Homodimeric domain of signal transducing histidine kinase"/>
    <property type="match status" value="1"/>
</dbReference>
<dbReference type="RefSeq" id="WP_380027157.1">
    <property type="nucleotide sequence ID" value="NZ_JBHSHC010000116.1"/>
</dbReference>
<dbReference type="Gene3D" id="3.30.565.10">
    <property type="entry name" value="Histidine kinase-like ATPase, C-terminal domain"/>
    <property type="match status" value="1"/>
</dbReference>
<evidence type="ECO:0000259" key="11">
    <source>
        <dbReference type="PROSITE" id="PS50887"/>
    </source>
</evidence>
<dbReference type="InterPro" id="IPR003661">
    <property type="entry name" value="HisK_dim/P_dom"/>
</dbReference>
<dbReference type="InterPro" id="IPR029787">
    <property type="entry name" value="Nucleotide_cyclase"/>
</dbReference>
<evidence type="ECO:0000256" key="2">
    <source>
        <dbReference type="ARBA" id="ARBA00012438"/>
    </source>
</evidence>
<feature type="domain" description="GGDEF" evidence="11">
    <location>
        <begin position="180"/>
        <end position="309"/>
    </location>
</feature>
<dbReference type="Pfam" id="PF00512">
    <property type="entry name" value="HisKA"/>
    <property type="match status" value="1"/>
</dbReference>
<keyword evidence="6" id="KW-0418">Kinase</keyword>
<comment type="caution">
    <text evidence="12">The sequence shown here is derived from an EMBL/GenBank/DDBJ whole genome shotgun (WGS) entry which is preliminary data.</text>
</comment>
<dbReference type="Gene3D" id="1.10.287.130">
    <property type="match status" value="1"/>
</dbReference>
<dbReference type="PROSITE" id="PS50887">
    <property type="entry name" value="GGDEF"/>
    <property type="match status" value="1"/>
</dbReference>
<keyword evidence="4" id="KW-0808">Transferase</keyword>
<dbReference type="Gene3D" id="3.30.70.270">
    <property type="match status" value="1"/>
</dbReference>
<dbReference type="InterPro" id="IPR005467">
    <property type="entry name" value="His_kinase_dom"/>
</dbReference>
<proteinExistence type="predicted"/>
<dbReference type="PANTHER" id="PTHR43065">
    <property type="entry name" value="SENSOR HISTIDINE KINASE"/>
    <property type="match status" value="1"/>
</dbReference>
<dbReference type="EMBL" id="JBHSHC010000116">
    <property type="protein sequence ID" value="MFC4769062.1"/>
    <property type="molecule type" value="Genomic_DNA"/>
</dbReference>
<dbReference type="SMART" id="SM00388">
    <property type="entry name" value="HisKA"/>
    <property type="match status" value="1"/>
</dbReference>
<dbReference type="CDD" id="cd01949">
    <property type="entry name" value="GGDEF"/>
    <property type="match status" value="1"/>
</dbReference>
<keyword evidence="5" id="KW-0547">Nucleotide-binding</keyword>
<dbReference type="NCBIfam" id="TIGR00254">
    <property type="entry name" value="GGDEF"/>
    <property type="match status" value="1"/>
</dbReference>
<feature type="transmembrane region" description="Helical" evidence="9">
    <location>
        <begin position="27"/>
        <end position="43"/>
    </location>
</feature>
<feature type="transmembrane region" description="Helical" evidence="9">
    <location>
        <begin position="55"/>
        <end position="75"/>
    </location>
</feature>
<dbReference type="GO" id="GO:0005524">
    <property type="term" value="F:ATP binding"/>
    <property type="evidence" value="ECO:0007669"/>
    <property type="project" value="UniProtKB-KW"/>
</dbReference>
<dbReference type="CDD" id="cd00082">
    <property type="entry name" value="HisKA"/>
    <property type="match status" value="1"/>
</dbReference>
<evidence type="ECO:0000256" key="3">
    <source>
        <dbReference type="ARBA" id="ARBA00022553"/>
    </source>
</evidence>
<keyword evidence="8" id="KW-0902">Two-component regulatory system</keyword>
<dbReference type="SUPFAM" id="SSF55073">
    <property type="entry name" value="Nucleotide cyclase"/>
    <property type="match status" value="1"/>
</dbReference>
<evidence type="ECO:0000256" key="4">
    <source>
        <dbReference type="ARBA" id="ARBA00022679"/>
    </source>
</evidence>
<dbReference type="InterPro" id="IPR003594">
    <property type="entry name" value="HATPase_dom"/>
</dbReference>
<name>A0ABV9Q8W9_9BACL</name>
<dbReference type="PRINTS" id="PR00344">
    <property type="entry name" value="BCTRLSENSOR"/>
</dbReference>
<evidence type="ECO:0000313" key="13">
    <source>
        <dbReference type="Proteomes" id="UP001596002"/>
    </source>
</evidence>
<evidence type="ECO:0000259" key="10">
    <source>
        <dbReference type="PROSITE" id="PS50109"/>
    </source>
</evidence>
<keyword evidence="9" id="KW-1133">Transmembrane helix</keyword>
<evidence type="ECO:0000256" key="7">
    <source>
        <dbReference type="ARBA" id="ARBA00022840"/>
    </source>
</evidence>
<keyword evidence="3" id="KW-0597">Phosphoprotein</keyword>
<sequence length="527" mass="60688">MILRIAFGFFVVFILISSVLMQKTVSVNLLILLGSCLLLSILFENRIPRIRVLQIALLGIFHWVSHLNWCIDLYLLLTAKTYQTRKVGRTVAVSVFLALLYSSIRLSYSEHTLYTFLVTLFDLLGFVIIVLMVHYFQTAKREKQLLQQENTHLATHDLLTELLNFQEFHKQLQQLLKRKKRVALLLIDCIDLKSMNNEQGFESGDRILKKTAEVLQQIFHDARLLARYGGDKFAVALYAEDTSNQIQNRIELLVNEFPKKLQIEITYGYAVYPDEGESKDELLLLTEERLFTMKREIWLRREEHMLRSEKLRLIGELAAGMAHEIRNPLTTVRGFLQIAKEKNYNIEPWYEVIMGEITRISELTGEFLQFSKPHVSNFKVQPLQECIQRVIDLMKSEAVLLGHQIEHEFELDPIYILMDRDKIVQLLINLIKNAFEAMEENGVVFIRLYRVGSLGTIEIQDTGPGIPQEHLDQIFHPFFTTKKTGTGLGLSICHKIVQDHGGTIDLESSPKGTTFRVTCPAVHGSGM</sequence>
<evidence type="ECO:0000256" key="5">
    <source>
        <dbReference type="ARBA" id="ARBA00022741"/>
    </source>
</evidence>
<feature type="transmembrane region" description="Helical" evidence="9">
    <location>
        <begin position="116"/>
        <end position="136"/>
    </location>
</feature>
<organism evidence="12 13">
    <name type="scientific">Effusibacillus consociatus</name>
    <dbReference type="NCBI Taxonomy" id="1117041"/>
    <lineage>
        <taxon>Bacteria</taxon>
        <taxon>Bacillati</taxon>
        <taxon>Bacillota</taxon>
        <taxon>Bacilli</taxon>
        <taxon>Bacillales</taxon>
        <taxon>Alicyclobacillaceae</taxon>
        <taxon>Effusibacillus</taxon>
    </lineage>
</organism>
<dbReference type="InterPro" id="IPR036097">
    <property type="entry name" value="HisK_dim/P_sf"/>
</dbReference>
<keyword evidence="9" id="KW-0812">Transmembrane</keyword>
<dbReference type="PROSITE" id="PS50109">
    <property type="entry name" value="HIS_KIN"/>
    <property type="match status" value="1"/>
</dbReference>
<dbReference type="EC" id="2.7.13.3" evidence="2"/>
<dbReference type="InterPro" id="IPR036890">
    <property type="entry name" value="HATPase_C_sf"/>
</dbReference>
<dbReference type="SUPFAM" id="SSF55874">
    <property type="entry name" value="ATPase domain of HSP90 chaperone/DNA topoisomerase II/histidine kinase"/>
    <property type="match status" value="1"/>
</dbReference>
<dbReference type="InterPro" id="IPR000160">
    <property type="entry name" value="GGDEF_dom"/>
</dbReference>
<feature type="transmembrane region" description="Helical" evidence="9">
    <location>
        <begin position="5"/>
        <end position="21"/>
    </location>
</feature>
<dbReference type="SMART" id="SM00387">
    <property type="entry name" value="HATPase_c"/>
    <property type="match status" value="1"/>
</dbReference>
<evidence type="ECO:0000313" key="12">
    <source>
        <dbReference type="EMBL" id="MFC4769062.1"/>
    </source>
</evidence>
<dbReference type="Pfam" id="PF02518">
    <property type="entry name" value="HATPase_c"/>
    <property type="match status" value="1"/>
</dbReference>
<dbReference type="CDD" id="cd00075">
    <property type="entry name" value="HATPase"/>
    <property type="match status" value="1"/>
</dbReference>
<dbReference type="PANTHER" id="PTHR43065:SF10">
    <property type="entry name" value="PEROXIDE STRESS-ACTIVATED HISTIDINE KINASE MAK3"/>
    <property type="match status" value="1"/>
</dbReference>
<evidence type="ECO:0000256" key="1">
    <source>
        <dbReference type="ARBA" id="ARBA00000085"/>
    </source>
</evidence>
<dbReference type="Pfam" id="PF00990">
    <property type="entry name" value="GGDEF"/>
    <property type="match status" value="1"/>
</dbReference>
<keyword evidence="13" id="KW-1185">Reference proteome</keyword>
<reference evidence="13" key="1">
    <citation type="journal article" date="2019" name="Int. J. Syst. Evol. Microbiol.">
        <title>The Global Catalogue of Microorganisms (GCM) 10K type strain sequencing project: providing services to taxonomists for standard genome sequencing and annotation.</title>
        <authorList>
            <consortium name="The Broad Institute Genomics Platform"/>
            <consortium name="The Broad Institute Genome Sequencing Center for Infectious Disease"/>
            <person name="Wu L."/>
            <person name="Ma J."/>
        </authorList>
    </citation>
    <scope>NUCLEOTIDE SEQUENCE [LARGE SCALE GENOMIC DNA]</scope>
    <source>
        <strain evidence="13">WYCCWR 12678</strain>
    </source>
</reference>
<feature type="domain" description="Histidine kinase" evidence="10">
    <location>
        <begin position="320"/>
        <end position="523"/>
    </location>
</feature>
<keyword evidence="9" id="KW-0472">Membrane</keyword>
<feature type="transmembrane region" description="Helical" evidence="9">
    <location>
        <begin position="87"/>
        <end position="104"/>
    </location>
</feature>
<comment type="catalytic activity">
    <reaction evidence="1">
        <text>ATP + protein L-histidine = ADP + protein N-phospho-L-histidine.</text>
        <dbReference type="EC" id="2.7.13.3"/>
    </reaction>
</comment>
<evidence type="ECO:0000256" key="6">
    <source>
        <dbReference type="ARBA" id="ARBA00022777"/>
    </source>
</evidence>
<dbReference type="Proteomes" id="UP001596002">
    <property type="component" value="Unassembled WGS sequence"/>
</dbReference>
<dbReference type="SMART" id="SM00267">
    <property type="entry name" value="GGDEF"/>
    <property type="match status" value="1"/>
</dbReference>